<dbReference type="InterPro" id="IPR006603">
    <property type="entry name" value="PQ-loop_rpt"/>
</dbReference>
<evidence type="ECO:0000313" key="13">
    <source>
        <dbReference type="Proteomes" id="UP000030755"/>
    </source>
</evidence>
<evidence type="ECO:0000256" key="9">
    <source>
        <dbReference type="ARBA" id="ARBA00038475"/>
    </source>
</evidence>
<dbReference type="SFLD" id="SFLDF00029">
    <property type="entry name" value="phosphoserine_phosphatase"/>
    <property type="match status" value="1"/>
</dbReference>
<evidence type="ECO:0000256" key="7">
    <source>
        <dbReference type="ARBA" id="ARBA00023136"/>
    </source>
</evidence>
<dbReference type="SFLD" id="SFLDS00003">
    <property type="entry name" value="Haloacid_Dehalogenase"/>
    <property type="match status" value="1"/>
</dbReference>
<protein>
    <recommendedName>
        <fullName evidence="8">O-phosphoserine phosphohydrolase</fullName>
    </recommendedName>
</protein>
<dbReference type="NCBIfam" id="TIGR00338">
    <property type="entry name" value="serB"/>
    <property type="match status" value="1"/>
</dbReference>
<accession>A0A075AQP7</accession>
<dbReference type="SFLD" id="SFLDG01136">
    <property type="entry name" value="C1.6:_Phosphoserine_Phosphatas"/>
    <property type="match status" value="1"/>
</dbReference>
<keyword evidence="3" id="KW-0813">Transport</keyword>
<feature type="transmembrane region" description="Helical" evidence="11">
    <location>
        <begin position="267"/>
        <end position="287"/>
    </location>
</feature>
<keyword evidence="13" id="KW-1185">Reference proteome</keyword>
<dbReference type="PANTHER" id="PTHR12226:SF2">
    <property type="entry name" value="MANNOSE-P-DOLICHOL UTILIZATION DEFECT 1 PROTEIN"/>
    <property type="match status" value="1"/>
</dbReference>
<evidence type="ECO:0000256" key="6">
    <source>
        <dbReference type="ARBA" id="ARBA00022989"/>
    </source>
</evidence>
<dbReference type="GO" id="GO:0006564">
    <property type="term" value="P:L-serine biosynthetic process"/>
    <property type="evidence" value="ECO:0007669"/>
    <property type="project" value="InterPro"/>
</dbReference>
<dbReference type="GO" id="GO:0016020">
    <property type="term" value="C:membrane"/>
    <property type="evidence" value="ECO:0007669"/>
    <property type="project" value="UniProtKB-SubCell"/>
</dbReference>
<dbReference type="InterPro" id="IPR023214">
    <property type="entry name" value="HAD_sf"/>
</dbReference>
<dbReference type="SMART" id="SM00679">
    <property type="entry name" value="CTNS"/>
    <property type="match status" value="2"/>
</dbReference>
<dbReference type="Pfam" id="PF00702">
    <property type="entry name" value="Hydrolase"/>
    <property type="match status" value="1"/>
</dbReference>
<dbReference type="PANTHER" id="PTHR12226">
    <property type="entry name" value="MANNOSE-P-DOLICHOL UTILIZATION DEFECT 1 LEC35 -RELATED"/>
    <property type="match status" value="1"/>
</dbReference>
<dbReference type="OrthoDB" id="27226at2759"/>
<feature type="transmembrane region" description="Helical" evidence="11">
    <location>
        <begin position="294"/>
        <end position="312"/>
    </location>
</feature>
<feature type="active site" description="Proton donor" evidence="10">
    <location>
        <position position="14"/>
    </location>
</feature>
<evidence type="ECO:0000256" key="5">
    <source>
        <dbReference type="ARBA" id="ARBA00022737"/>
    </source>
</evidence>
<dbReference type="Pfam" id="PF04193">
    <property type="entry name" value="PQ-loop"/>
    <property type="match status" value="2"/>
</dbReference>
<evidence type="ECO:0000256" key="10">
    <source>
        <dbReference type="PIRSR" id="PIRSR604469-1"/>
    </source>
</evidence>
<evidence type="ECO:0000313" key="12">
    <source>
        <dbReference type="EMBL" id="EPZ31025.1"/>
    </source>
</evidence>
<dbReference type="SUPFAM" id="SSF56784">
    <property type="entry name" value="HAD-like"/>
    <property type="match status" value="1"/>
</dbReference>
<dbReference type="STRING" id="988480.A0A075AQP7"/>
<comment type="subcellular location">
    <subcellularLocation>
        <location evidence="1">Membrane</location>
        <topology evidence="1">Multi-pass membrane protein</topology>
    </subcellularLocation>
</comment>
<dbReference type="UniPathway" id="UPA00135">
    <property type="reaction ID" value="UER00198"/>
</dbReference>
<dbReference type="EMBL" id="KE561324">
    <property type="protein sequence ID" value="EPZ31025.1"/>
    <property type="molecule type" value="Genomic_DNA"/>
</dbReference>
<sequence>MGIFKIRLIVFDLDSTLINQECIDEMAKIAGLNEEIAKVTNDAMNGLIDFSQSIKLRIEKFKGCDEDLFDRVKEIITLRNGCKELFMKLKEDGVITVIASGSFLPLVEFVSKELGCDYYFGNQCEILKGKFTGDIRSPILDASAKADILSKLCKQHNISLDLACAVGDGANDIEMIKMAGIGIAFNAKPIVQSLNLMDFECNKLLISKALGIGIILGSSIVKIPQILTIVNSLSVEGLSLLSYSLESWCSVISSVYNIKNGYPFSTYGESVFISVQNLVIVALIFLIRKKVKSFLVFSILFLWFSYQCLYLAKPGDLNLGYLQQATIPIIVLSRIPQIYSIYKNKSTGKLSAITIFLMFGGSMARIFTTLTEVNDLIVLCSFILGAATNSILAFQMIYYWNSKKKISDQKKKQ</sequence>
<evidence type="ECO:0000256" key="8">
    <source>
        <dbReference type="ARBA" id="ARBA00031693"/>
    </source>
</evidence>
<dbReference type="HOGENOM" id="CLU_665905_0_0_1"/>
<organism evidence="12 13">
    <name type="scientific">Rozella allomycis (strain CSF55)</name>
    <dbReference type="NCBI Taxonomy" id="988480"/>
    <lineage>
        <taxon>Eukaryota</taxon>
        <taxon>Fungi</taxon>
        <taxon>Fungi incertae sedis</taxon>
        <taxon>Cryptomycota</taxon>
        <taxon>Cryptomycota incertae sedis</taxon>
        <taxon>Rozella</taxon>
    </lineage>
</organism>
<dbReference type="InterPro" id="IPR036412">
    <property type="entry name" value="HAD-like_sf"/>
</dbReference>
<comment type="similarity">
    <text evidence="2">Belongs to the HAD-like hydrolase superfamily. SerB family.</text>
</comment>
<dbReference type="AlphaFoldDB" id="A0A075AQP7"/>
<dbReference type="GO" id="GO:0036424">
    <property type="term" value="F:L-phosphoserine phosphatase activity"/>
    <property type="evidence" value="ECO:0007669"/>
    <property type="project" value="InterPro"/>
</dbReference>
<feature type="active site" description="Nucleophile" evidence="10">
    <location>
        <position position="12"/>
    </location>
</feature>
<keyword evidence="12" id="KW-0378">Hydrolase</keyword>
<name>A0A075AQP7_ROZAC</name>
<evidence type="ECO:0000256" key="11">
    <source>
        <dbReference type="SAM" id="Phobius"/>
    </source>
</evidence>
<evidence type="ECO:0000256" key="1">
    <source>
        <dbReference type="ARBA" id="ARBA00004141"/>
    </source>
</evidence>
<evidence type="ECO:0000256" key="2">
    <source>
        <dbReference type="ARBA" id="ARBA00009184"/>
    </source>
</evidence>
<dbReference type="SFLD" id="SFLDG01137">
    <property type="entry name" value="C1.6.1:_Phosphoserine_Phosphat"/>
    <property type="match status" value="1"/>
</dbReference>
<dbReference type="Proteomes" id="UP000030755">
    <property type="component" value="Unassembled WGS sequence"/>
</dbReference>
<dbReference type="Gene3D" id="1.20.1280.290">
    <property type="match status" value="2"/>
</dbReference>
<feature type="transmembrane region" description="Helical" evidence="11">
    <location>
        <begin position="376"/>
        <end position="400"/>
    </location>
</feature>
<comment type="similarity">
    <text evidence="9">Belongs to the MPDU1 (TC 2.A.43.3) family.</text>
</comment>
<keyword evidence="7 11" id="KW-0472">Membrane</keyword>
<keyword evidence="6 11" id="KW-1133">Transmembrane helix</keyword>
<dbReference type="InterPro" id="IPR004469">
    <property type="entry name" value="PSP"/>
</dbReference>
<proteinExistence type="inferred from homology"/>
<dbReference type="InterPro" id="IPR016817">
    <property type="entry name" value="MannP-dilichol_defect-1"/>
</dbReference>
<evidence type="ECO:0000256" key="4">
    <source>
        <dbReference type="ARBA" id="ARBA00022692"/>
    </source>
</evidence>
<dbReference type="NCBIfam" id="TIGR01488">
    <property type="entry name" value="HAD-SF-IB"/>
    <property type="match status" value="1"/>
</dbReference>
<reference evidence="12 13" key="1">
    <citation type="journal article" date="2013" name="Curr. Biol.">
        <title>Shared signatures of parasitism and phylogenomics unite Cryptomycota and microsporidia.</title>
        <authorList>
            <person name="James T.Y."/>
            <person name="Pelin A."/>
            <person name="Bonen L."/>
            <person name="Ahrendt S."/>
            <person name="Sain D."/>
            <person name="Corradi N."/>
            <person name="Stajich J.E."/>
        </authorList>
    </citation>
    <scope>NUCLEOTIDE SEQUENCE [LARGE SCALE GENOMIC DNA]</scope>
    <source>
        <strain evidence="12 13">CSF55</strain>
    </source>
</reference>
<evidence type="ECO:0000256" key="3">
    <source>
        <dbReference type="ARBA" id="ARBA00022448"/>
    </source>
</evidence>
<keyword evidence="5" id="KW-0677">Repeat</keyword>
<feature type="transmembrane region" description="Helical" evidence="11">
    <location>
        <begin position="350"/>
        <end position="370"/>
    </location>
</feature>
<gene>
    <name evidence="12" type="ORF">O9G_001499</name>
</gene>
<dbReference type="Gene3D" id="3.40.50.1000">
    <property type="entry name" value="HAD superfamily/HAD-like"/>
    <property type="match status" value="1"/>
</dbReference>
<keyword evidence="4 11" id="KW-0812">Transmembrane</keyword>